<accession>A0A426ZCI8</accession>
<dbReference type="Proteomes" id="UP000287651">
    <property type="component" value="Unassembled WGS sequence"/>
</dbReference>
<organism evidence="1 2">
    <name type="scientific">Ensete ventricosum</name>
    <name type="common">Abyssinian banana</name>
    <name type="synonym">Musa ensete</name>
    <dbReference type="NCBI Taxonomy" id="4639"/>
    <lineage>
        <taxon>Eukaryota</taxon>
        <taxon>Viridiplantae</taxon>
        <taxon>Streptophyta</taxon>
        <taxon>Embryophyta</taxon>
        <taxon>Tracheophyta</taxon>
        <taxon>Spermatophyta</taxon>
        <taxon>Magnoliopsida</taxon>
        <taxon>Liliopsida</taxon>
        <taxon>Zingiberales</taxon>
        <taxon>Musaceae</taxon>
        <taxon>Ensete</taxon>
    </lineage>
</organism>
<comment type="caution">
    <text evidence="1">The sequence shown here is derived from an EMBL/GenBank/DDBJ whole genome shotgun (WGS) entry which is preliminary data.</text>
</comment>
<gene>
    <name evidence="1" type="ORF">B296_00023964</name>
</gene>
<sequence length="183" mass="20215">MLARKWSSNSLTSYKKEEIERGFRRSYHSWVDPFSVVGNIWHIRLFEVLNKDIRARNVIVCFVGSESPSKVSKSGRRKSSEELLPACPCLAWGLALYLSARQVDGCLSSAPLSRMVEAFNEGGLLACAPRGVAWVGLSGWLLRSDPLALLGQAEHGPSIGRTDGKASEVGPCRWSLMRRCGFC</sequence>
<name>A0A426ZCI8_ENSVE</name>
<proteinExistence type="predicted"/>
<protein>
    <submittedName>
        <fullName evidence="1">Uncharacterized protein</fullName>
    </submittedName>
</protein>
<dbReference type="EMBL" id="AMZH03007313">
    <property type="protein sequence ID" value="RRT61636.1"/>
    <property type="molecule type" value="Genomic_DNA"/>
</dbReference>
<dbReference type="AlphaFoldDB" id="A0A426ZCI8"/>
<evidence type="ECO:0000313" key="1">
    <source>
        <dbReference type="EMBL" id="RRT61636.1"/>
    </source>
</evidence>
<evidence type="ECO:0000313" key="2">
    <source>
        <dbReference type="Proteomes" id="UP000287651"/>
    </source>
</evidence>
<reference evidence="1 2" key="1">
    <citation type="journal article" date="2014" name="Agronomy (Basel)">
        <title>A Draft Genome Sequence for Ensete ventricosum, the Drought-Tolerant Tree Against Hunger.</title>
        <authorList>
            <person name="Harrison J."/>
            <person name="Moore K.A."/>
            <person name="Paszkiewicz K."/>
            <person name="Jones T."/>
            <person name="Grant M."/>
            <person name="Ambacheew D."/>
            <person name="Muzemil S."/>
            <person name="Studholme D.J."/>
        </authorList>
    </citation>
    <scope>NUCLEOTIDE SEQUENCE [LARGE SCALE GENOMIC DNA]</scope>
</reference>